<dbReference type="AlphaFoldDB" id="A0A4R6TVM7"/>
<feature type="chain" id="PRO_5020725238" description="Flagellar protein FliL" evidence="11">
    <location>
        <begin position="25"/>
        <end position="134"/>
    </location>
</feature>
<evidence type="ECO:0000256" key="11">
    <source>
        <dbReference type="SAM" id="SignalP"/>
    </source>
</evidence>
<keyword evidence="13" id="KW-1185">Reference proteome</keyword>
<dbReference type="GO" id="GO:0071978">
    <property type="term" value="P:bacterial-type flagellum-dependent swarming motility"/>
    <property type="evidence" value="ECO:0007669"/>
    <property type="project" value="TreeGrafter"/>
</dbReference>
<keyword evidence="12" id="KW-0966">Cell projection</keyword>
<accession>A0A4R6TVM7</accession>
<evidence type="ECO:0000256" key="9">
    <source>
        <dbReference type="ARBA" id="ARBA00023136"/>
    </source>
</evidence>
<keyword evidence="8" id="KW-1133">Transmembrane helix</keyword>
<gene>
    <name evidence="12" type="ORF">DFQ45_10687</name>
</gene>
<keyword evidence="9 10" id="KW-0472">Membrane</keyword>
<keyword evidence="7 10" id="KW-0283">Flagellar rotation</keyword>
<keyword evidence="4" id="KW-1003">Cell membrane</keyword>
<dbReference type="Proteomes" id="UP000294575">
    <property type="component" value="Unassembled WGS sequence"/>
</dbReference>
<evidence type="ECO:0000256" key="1">
    <source>
        <dbReference type="ARBA" id="ARBA00002254"/>
    </source>
</evidence>
<dbReference type="GO" id="GO:0006935">
    <property type="term" value="P:chemotaxis"/>
    <property type="evidence" value="ECO:0007669"/>
    <property type="project" value="UniProtKB-KW"/>
</dbReference>
<feature type="signal peptide" evidence="11">
    <location>
        <begin position="1"/>
        <end position="24"/>
    </location>
</feature>
<comment type="function">
    <text evidence="1 10">Controls the rotational direction of flagella during chemotaxis.</text>
</comment>
<organism evidence="12 13">
    <name type="scientific">Thiopseudomonas denitrificans</name>
    <dbReference type="NCBI Taxonomy" id="1501432"/>
    <lineage>
        <taxon>Bacteria</taxon>
        <taxon>Pseudomonadati</taxon>
        <taxon>Pseudomonadota</taxon>
        <taxon>Gammaproteobacteria</taxon>
        <taxon>Pseudomonadales</taxon>
        <taxon>Pseudomonadaceae</taxon>
        <taxon>Thiopseudomonas</taxon>
    </lineage>
</organism>
<evidence type="ECO:0000256" key="4">
    <source>
        <dbReference type="ARBA" id="ARBA00022475"/>
    </source>
</evidence>
<name>A0A4R6TVM7_9GAMM</name>
<evidence type="ECO:0000256" key="10">
    <source>
        <dbReference type="RuleBase" id="RU364125"/>
    </source>
</evidence>
<dbReference type="GO" id="GO:0009425">
    <property type="term" value="C:bacterial-type flagellum basal body"/>
    <property type="evidence" value="ECO:0007669"/>
    <property type="project" value="InterPro"/>
</dbReference>
<reference evidence="12 13" key="1">
    <citation type="submission" date="2019-03" db="EMBL/GenBank/DDBJ databases">
        <title>Genomic Encyclopedia of Type Strains, Phase IV (KMG-IV): sequencing the most valuable type-strain genomes for metagenomic binning, comparative biology and taxonomic classification.</title>
        <authorList>
            <person name="Goeker M."/>
        </authorList>
    </citation>
    <scope>NUCLEOTIDE SEQUENCE [LARGE SCALE GENOMIC DNA]</scope>
    <source>
        <strain evidence="12 13">DSM 28679</strain>
    </source>
</reference>
<evidence type="ECO:0000313" key="12">
    <source>
        <dbReference type="EMBL" id="TDQ37860.1"/>
    </source>
</evidence>
<comment type="similarity">
    <text evidence="3 10">Belongs to the FliL family.</text>
</comment>
<dbReference type="EMBL" id="SNYK01000006">
    <property type="protein sequence ID" value="TDQ37860.1"/>
    <property type="molecule type" value="Genomic_DNA"/>
</dbReference>
<evidence type="ECO:0000256" key="2">
    <source>
        <dbReference type="ARBA" id="ARBA00004162"/>
    </source>
</evidence>
<dbReference type="PANTHER" id="PTHR35091:SF2">
    <property type="entry name" value="FLAGELLAR PROTEIN FLIL"/>
    <property type="match status" value="1"/>
</dbReference>
<dbReference type="PANTHER" id="PTHR35091">
    <property type="entry name" value="FLAGELLAR PROTEIN FLIL"/>
    <property type="match status" value="1"/>
</dbReference>
<protein>
    <recommendedName>
        <fullName evidence="10">Flagellar protein FliL</fullName>
    </recommendedName>
</protein>
<dbReference type="PROSITE" id="PS51257">
    <property type="entry name" value="PROKAR_LIPOPROTEIN"/>
    <property type="match status" value="1"/>
</dbReference>
<sequence length="134" mass="15194">MQKMSFLLSVLLLACLLQMPAARANEAAPVNYITLVPPLVGNYDPGSKKLKYYKADIALRVSNDNKAKVEMHEPLIRDQLILLFAQKTEEDFATIEGKEAIRRDALLRVQQVLQQEEGLPLVDDLLFNNLVMQR</sequence>
<evidence type="ECO:0000256" key="5">
    <source>
        <dbReference type="ARBA" id="ARBA00022500"/>
    </source>
</evidence>
<keyword evidence="5 10" id="KW-0145">Chemotaxis</keyword>
<evidence type="ECO:0000313" key="13">
    <source>
        <dbReference type="Proteomes" id="UP000294575"/>
    </source>
</evidence>
<keyword evidence="12" id="KW-0282">Flagellum</keyword>
<keyword evidence="11" id="KW-0732">Signal</keyword>
<evidence type="ECO:0000256" key="6">
    <source>
        <dbReference type="ARBA" id="ARBA00022692"/>
    </source>
</evidence>
<proteinExistence type="inferred from homology"/>
<keyword evidence="6" id="KW-0812">Transmembrane</keyword>
<evidence type="ECO:0000256" key="7">
    <source>
        <dbReference type="ARBA" id="ARBA00022779"/>
    </source>
</evidence>
<dbReference type="InterPro" id="IPR005503">
    <property type="entry name" value="FliL"/>
</dbReference>
<dbReference type="Pfam" id="PF03748">
    <property type="entry name" value="FliL"/>
    <property type="match status" value="1"/>
</dbReference>
<evidence type="ECO:0000256" key="3">
    <source>
        <dbReference type="ARBA" id="ARBA00008281"/>
    </source>
</evidence>
<comment type="subcellular location">
    <subcellularLocation>
        <location evidence="10">Cell inner membrane</location>
    </subcellularLocation>
    <subcellularLocation>
        <location evidence="2">Cell membrane</location>
        <topology evidence="2">Single-pass membrane protein</topology>
    </subcellularLocation>
</comment>
<comment type="caution">
    <text evidence="12">The sequence shown here is derived from an EMBL/GenBank/DDBJ whole genome shotgun (WGS) entry which is preliminary data.</text>
</comment>
<dbReference type="RefSeq" id="WP_407071174.1">
    <property type="nucleotide sequence ID" value="NZ_LNJZ01000003.1"/>
</dbReference>
<keyword evidence="10" id="KW-0997">Cell inner membrane</keyword>
<dbReference type="GO" id="GO:0005886">
    <property type="term" value="C:plasma membrane"/>
    <property type="evidence" value="ECO:0007669"/>
    <property type="project" value="UniProtKB-SubCell"/>
</dbReference>
<keyword evidence="12" id="KW-0969">Cilium</keyword>
<evidence type="ECO:0000256" key="8">
    <source>
        <dbReference type="ARBA" id="ARBA00022989"/>
    </source>
</evidence>